<protein>
    <submittedName>
        <fullName evidence="1">Uncharacterized protein</fullName>
    </submittedName>
</protein>
<dbReference type="EMBL" id="BLXT01002215">
    <property type="protein sequence ID" value="GFN91998.1"/>
    <property type="molecule type" value="Genomic_DNA"/>
</dbReference>
<organism evidence="1 2">
    <name type="scientific">Plakobranchus ocellatus</name>
    <dbReference type="NCBI Taxonomy" id="259542"/>
    <lineage>
        <taxon>Eukaryota</taxon>
        <taxon>Metazoa</taxon>
        <taxon>Spiralia</taxon>
        <taxon>Lophotrochozoa</taxon>
        <taxon>Mollusca</taxon>
        <taxon>Gastropoda</taxon>
        <taxon>Heterobranchia</taxon>
        <taxon>Euthyneura</taxon>
        <taxon>Panpulmonata</taxon>
        <taxon>Sacoglossa</taxon>
        <taxon>Placobranchoidea</taxon>
        <taxon>Plakobranchidae</taxon>
        <taxon>Plakobranchus</taxon>
    </lineage>
</organism>
<sequence>MAGAALTGNVALVIQTYTVQSMIRQIESRRLVSPNPGRLVRRGADVIKEEDVDWQNSSVIPLTCCRESDSINHRTIMRSRILENKNKKMLS</sequence>
<evidence type="ECO:0000313" key="1">
    <source>
        <dbReference type="EMBL" id="GFN91998.1"/>
    </source>
</evidence>
<evidence type="ECO:0000313" key="2">
    <source>
        <dbReference type="Proteomes" id="UP000735302"/>
    </source>
</evidence>
<dbReference type="Proteomes" id="UP000735302">
    <property type="component" value="Unassembled WGS sequence"/>
</dbReference>
<name>A0AAV3ZCA0_9GAST</name>
<comment type="caution">
    <text evidence="1">The sequence shown here is derived from an EMBL/GenBank/DDBJ whole genome shotgun (WGS) entry which is preliminary data.</text>
</comment>
<reference evidence="1 2" key="1">
    <citation type="journal article" date="2021" name="Elife">
        <title>Chloroplast acquisition without the gene transfer in kleptoplastic sea slugs, Plakobranchus ocellatus.</title>
        <authorList>
            <person name="Maeda T."/>
            <person name="Takahashi S."/>
            <person name="Yoshida T."/>
            <person name="Shimamura S."/>
            <person name="Takaki Y."/>
            <person name="Nagai Y."/>
            <person name="Toyoda A."/>
            <person name="Suzuki Y."/>
            <person name="Arimoto A."/>
            <person name="Ishii H."/>
            <person name="Satoh N."/>
            <person name="Nishiyama T."/>
            <person name="Hasebe M."/>
            <person name="Maruyama T."/>
            <person name="Minagawa J."/>
            <person name="Obokata J."/>
            <person name="Shigenobu S."/>
        </authorList>
    </citation>
    <scope>NUCLEOTIDE SEQUENCE [LARGE SCALE GENOMIC DNA]</scope>
</reference>
<accession>A0AAV3ZCA0</accession>
<dbReference type="AlphaFoldDB" id="A0AAV3ZCA0"/>
<gene>
    <name evidence="1" type="ORF">PoB_001850400</name>
</gene>
<keyword evidence="2" id="KW-1185">Reference proteome</keyword>
<proteinExistence type="predicted"/>